<dbReference type="OrthoDB" id="5125396at2"/>
<keyword evidence="1" id="KW-0812">Transmembrane</keyword>
<sequence length="197" mass="20109">MTARSLRAVRGVTAAAVATFLAAVSHTLGGGTAPSFPVIAAVVLLAAPMATAIVGTRLARWRLAIAVALSQIAFHAAFSVVAGMSPTGSVTSMAHDHTQSALSSAAPSMGATVGPLMLLAHVIAAIVSIVILHRGERAARTLLRLVVDVLAARTREIVPPEGMGMPRPAASVPVRVPLTRLSEVILRRGPPVSLATS</sequence>
<accession>A0A1G8C7S3</accession>
<feature type="transmembrane region" description="Helical" evidence="1">
    <location>
        <begin position="105"/>
        <end position="132"/>
    </location>
</feature>
<evidence type="ECO:0000313" key="2">
    <source>
        <dbReference type="EMBL" id="SDH41353.1"/>
    </source>
</evidence>
<keyword evidence="3" id="KW-1185">Reference proteome</keyword>
<evidence type="ECO:0000313" key="3">
    <source>
        <dbReference type="Proteomes" id="UP000199009"/>
    </source>
</evidence>
<keyword evidence="1" id="KW-0472">Membrane</keyword>
<protein>
    <submittedName>
        <fullName evidence="2">Uncharacterized protein</fullName>
    </submittedName>
</protein>
<name>A0A1G8C7S3_9MICO</name>
<evidence type="ECO:0000256" key="1">
    <source>
        <dbReference type="SAM" id="Phobius"/>
    </source>
</evidence>
<reference evidence="2 3" key="1">
    <citation type="submission" date="2016-10" db="EMBL/GenBank/DDBJ databases">
        <authorList>
            <person name="de Groot N.N."/>
        </authorList>
    </citation>
    <scope>NUCLEOTIDE SEQUENCE [LARGE SCALE GENOMIC DNA]</scope>
    <source>
        <strain evidence="2 3">DSM 23142</strain>
    </source>
</reference>
<feature type="transmembrane region" description="Helical" evidence="1">
    <location>
        <begin position="63"/>
        <end position="85"/>
    </location>
</feature>
<dbReference type="AlphaFoldDB" id="A0A1G8C7S3"/>
<keyword evidence="1" id="KW-1133">Transmembrane helix</keyword>
<gene>
    <name evidence="2" type="ORF">SAMN04489810_3000</name>
</gene>
<organism evidence="2 3">
    <name type="scientific">Microbacterium pygmaeum</name>
    <dbReference type="NCBI Taxonomy" id="370764"/>
    <lineage>
        <taxon>Bacteria</taxon>
        <taxon>Bacillati</taxon>
        <taxon>Actinomycetota</taxon>
        <taxon>Actinomycetes</taxon>
        <taxon>Micrococcales</taxon>
        <taxon>Microbacteriaceae</taxon>
        <taxon>Microbacterium</taxon>
    </lineage>
</organism>
<dbReference type="EMBL" id="LT629692">
    <property type="protein sequence ID" value="SDH41353.1"/>
    <property type="molecule type" value="Genomic_DNA"/>
</dbReference>
<dbReference type="RefSeq" id="WP_091491798.1">
    <property type="nucleotide sequence ID" value="NZ_LT629692.1"/>
</dbReference>
<proteinExistence type="predicted"/>
<dbReference type="STRING" id="370764.SAMN04489810_3000"/>
<feature type="transmembrane region" description="Helical" evidence="1">
    <location>
        <begin position="35"/>
        <end position="56"/>
    </location>
</feature>
<dbReference type="Proteomes" id="UP000199009">
    <property type="component" value="Chromosome I"/>
</dbReference>